<keyword evidence="4" id="KW-1185">Reference proteome</keyword>
<dbReference type="SUPFAM" id="SSF81631">
    <property type="entry name" value="PAP/OAS1 substrate-binding domain"/>
    <property type="match status" value="1"/>
</dbReference>
<evidence type="ECO:0000259" key="2">
    <source>
        <dbReference type="Pfam" id="PF22600"/>
    </source>
</evidence>
<dbReference type="Gene3D" id="3.30.460.10">
    <property type="entry name" value="Beta Polymerase, domain 2"/>
    <property type="match status" value="1"/>
</dbReference>
<dbReference type="GO" id="GO:0050265">
    <property type="term" value="F:RNA uridylyltransferase activity"/>
    <property type="evidence" value="ECO:0000318"/>
    <property type="project" value="GO_Central"/>
</dbReference>
<reference evidence="3" key="1">
    <citation type="submission" date="2018-08" db="EMBL/GenBank/DDBJ databases">
        <authorList>
            <person name="Rossello M."/>
        </authorList>
    </citation>
    <scope>NUCLEOTIDE SEQUENCE [LARGE SCALE GENOMIC DNA]</scope>
    <source>
        <strain evidence="3">cv. Chinese Spring</strain>
    </source>
</reference>
<dbReference type="Gramene" id="TraesROB_scaffold_030469_01G000100.1">
    <property type="protein sequence ID" value="TraesROB_scaffold_030469_01G000100.1"/>
    <property type="gene ID" value="TraesROB_scaffold_030469_01G000100"/>
</dbReference>
<evidence type="ECO:0000313" key="4">
    <source>
        <dbReference type="Proteomes" id="UP000019116"/>
    </source>
</evidence>
<evidence type="ECO:0000256" key="1">
    <source>
        <dbReference type="SAM" id="MobiDB-lite"/>
    </source>
</evidence>
<dbReference type="AlphaFoldDB" id="A0A3B6FS81"/>
<proteinExistence type="predicted"/>
<dbReference type="PANTHER" id="PTHR12271:SF123">
    <property type="entry name" value="PROTEIN HESO1"/>
    <property type="match status" value="1"/>
</dbReference>
<dbReference type="Gramene" id="TraesCS3B02G394900.1">
    <property type="protein sequence ID" value="TraesCS3B02G394900.1"/>
    <property type="gene ID" value="TraesCS3B02G394900"/>
</dbReference>
<feature type="compositionally biased region" description="Polar residues" evidence="1">
    <location>
        <begin position="405"/>
        <end position="422"/>
    </location>
</feature>
<dbReference type="PANTHER" id="PTHR12271">
    <property type="entry name" value="POLY A POLYMERASE CID PAP -RELATED"/>
    <property type="match status" value="1"/>
</dbReference>
<dbReference type="EnsemblPlants" id="TraesCS3B02G394900.1">
    <property type="protein sequence ID" value="TraesCS3B02G394900.1"/>
    <property type="gene ID" value="TraesCS3B02G394900"/>
</dbReference>
<dbReference type="OrthoDB" id="2274644at2759"/>
<sequence>MPCPIGFSMVELVQNYDVLEKCTKDILSIIKPTEADQNKRLHAIQEIVDSIYLVGRLGDAAVKPFGSFLSKLYAKSGDLDVSVELPNVLGFPTSKEKKQSLLGELMRALEVRGVSRDVNFIPTARVPVLQYVSNHFGVSCDISIDNYPGGLKSKVLYWINTLDGRFGDMVLLVKEWAKAQNINDPKDGTLNSYSLCLLVLFHFQTCKPAILPPMNEFLDVNISAESGPYNEKNLDEMCAESIAKFRRRDIGQRNQSSLSHLLATFFEKFCRLGVHSSDHVISTYMGRLQRKQGGLYWMTKSCYLFVEDPFQRLDNAARTVDVLGLHDIATALKNAKNIVSSDGPVDRNEFLSLLCTPEVGSKLGARATAGRYATPATTLQEDRFRGFLERLAANPFDNQHRLRAQGSTGSRSIHSPQPQGYNSGRQAAARRQSQQRRGEYTSDRQASGHALNAMFDEILGRRLHNGSAPNSRSQAFSSRSPGQYW</sequence>
<evidence type="ECO:0000313" key="3">
    <source>
        <dbReference type="EnsemblPlants" id="TraesCS3B02G394900.1"/>
    </source>
</evidence>
<feature type="domain" description="Poly(A) RNA polymerase mitochondrial-like central palm" evidence="2">
    <location>
        <begin position="21"/>
        <end position="158"/>
    </location>
</feature>
<dbReference type="CDD" id="cd05402">
    <property type="entry name" value="NT_PAP_TUTase"/>
    <property type="match status" value="1"/>
</dbReference>
<dbReference type="Proteomes" id="UP000019116">
    <property type="component" value="Chromosome 3B"/>
</dbReference>
<dbReference type="Gramene" id="TraesCS3B03G0985500.1">
    <property type="protein sequence ID" value="TraesCS3B03G0985500.1.CDS"/>
    <property type="gene ID" value="TraesCS3B03G0985500"/>
</dbReference>
<dbReference type="Pfam" id="PF22600">
    <property type="entry name" value="MTPAP-like_central"/>
    <property type="match status" value="1"/>
</dbReference>
<name>A0A3B6FS81_WHEAT</name>
<feature type="compositionally biased region" description="Polar residues" evidence="1">
    <location>
        <begin position="467"/>
        <end position="485"/>
    </location>
</feature>
<accession>A0A3B6FS81</accession>
<dbReference type="SMR" id="A0A3B6FS81"/>
<dbReference type="Gramene" id="TraesCLE_scaffold_028540_01G000100.1">
    <property type="protein sequence ID" value="TraesCLE_scaffold_028540_01G000100.1"/>
    <property type="gene ID" value="TraesCLE_scaffold_028540_01G000100"/>
</dbReference>
<dbReference type="InterPro" id="IPR043519">
    <property type="entry name" value="NT_sf"/>
</dbReference>
<dbReference type="Gene3D" id="1.10.1410.10">
    <property type="match status" value="1"/>
</dbReference>
<feature type="compositionally biased region" description="Low complexity" evidence="1">
    <location>
        <begin position="423"/>
        <end position="432"/>
    </location>
</feature>
<reference evidence="3" key="2">
    <citation type="submission" date="2018-10" db="UniProtKB">
        <authorList>
            <consortium name="EnsemblPlants"/>
        </authorList>
    </citation>
    <scope>IDENTIFICATION</scope>
</reference>
<organism evidence="3">
    <name type="scientific">Triticum aestivum</name>
    <name type="common">Wheat</name>
    <dbReference type="NCBI Taxonomy" id="4565"/>
    <lineage>
        <taxon>Eukaryota</taxon>
        <taxon>Viridiplantae</taxon>
        <taxon>Streptophyta</taxon>
        <taxon>Embryophyta</taxon>
        <taxon>Tracheophyta</taxon>
        <taxon>Spermatophyta</taxon>
        <taxon>Magnoliopsida</taxon>
        <taxon>Liliopsida</taxon>
        <taxon>Poales</taxon>
        <taxon>Poaceae</taxon>
        <taxon>BOP clade</taxon>
        <taxon>Pooideae</taxon>
        <taxon>Triticodae</taxon>
        <taxon>Triticeae</taxon>
        <taxon>Triticinae</taxon>
        <taxon>Triticum</taxon>
    </lineage>
</organism>
<feature type="region of interest" description="Disordered" evidence="1">
    <location>
        <begin position="463"/>
        <end position="485"/>
    </location>
</feature>
<dbReference type="SUPFAM" id="SSF81301">
    <property type="entry name" value="Nucleotidyltransferase"/>
    <property type="match status" value="1"/>
</dbReference>
<protein>
    <recommendedName>
        <fullName evidence="2">Poly(A) RNA polymerase mitochondrial-like central palm domain-containing protein</fullName>
    </recommendedName>
</protein>
<dbReference type="Gramene" id="TraesWEE_scaffold_024585_01G000100.1">
    <property type="protein sequence ID" value="TraesWEE_scaffold_024585_01G000100.1"/>
    <property type="gene ID" value="TraesWEE_scaffold_024585_01G000100"/>
</dbReference>
<dbReference type="InterPro" id="IPR054708">
    <property type="entry name" value="MTPAP-like_central"/>
</dbReference>
<dbReference type="STRING" id="4565.A0A3B6FS81"/>
<dbReference type="GO" id="GO:0031123">
    <property type="term" value="P:RNA 3'-end processing"/>
    <property type="evidence" value="ECO:0000318"/>
    <property type="project" value="GO_Central"/>
</dbReference>
<dbReference type="Gramene" id="TraesRN3B0100986800.1">
    <property type="protein sequence ID" value="TraesRN3B0100986800.1"/>
    <property type="gene ID" value="TraesRN3B0100986800"/>
</dbReference>
<dbReference type="OMA" id="DWDTRIT"/>
<feature type="region of interest" description="Disordered" evidence="1">
    <location>
        <begin position="398"/>
        <end position="448"/>
    </location>
</feature>